<dbReference type="Proteomes" id="UP000694844">
    <property type="component" value="Chromosome 8"/>
</dbReference>
<sequence>MNLLIFVVLFGIFDETEQCENFKYTKDVFAPNTIQIIANVTPGSLDYLRGVCTADCYASVQCNAVDFCGTYCRLIRGWDSFYNGSSLGTPCQRYQIECSPGQFYDRVLETCVSHDFCDFESEPETSCFLTEEPSTDNGDWTRGTGPTITSSTGPSAARFGSYYKYMNAAPLKRNEEVTLVSSKTFQGRSYCLTFYYHMLGSQMGDLTVSTQNGTEAPVGQWSVSGVNQDEWKEHRIDLSLDPHTKILITAKAGNGDLGDIAVDLLELWPYPC</sequence>
<organism evidence="4 5">
    <name type="scientific">Crassostrea virginica</name>
    <name type="common">Eastern oyster</name>
    <dbReference type="NCBI Taxonomy" id="6565"/>
    <lineage>
        <taxon>Eukaryota</taxon>
        <taxon>Metazoa</taxon>
        <taxon>Spiralia</taxon>
        <taxon>Lophotrochozoa</taxon>
        <taxon>Mollusca</taxon>
        <taxon>Bivalvia</taxon>
        <taxon>Autobranchia</taxon>
        <taxon>Pteriomorphia</taxon>
        <taxon>Ostreida</taxon>
        <taxon>Ostreoidea</taxon>
        <taxon>Ostreidae</taxon>
        <taxon>Crassostrea</taxon>
    </lineage>
</organism>
<dbReference type="OrthoDB" id="6127814at2759"/>
<dbReference type="Gene3D" id="2.60.120.200">
    <property type="match status" value="1"/>
</dbReference>
<protein>
    <submittedName>
        <fullName evidence="5">MAM and LDL-receptor class A domain-containing protein 1-like</fullName>
    </submittedName>
</protein>
<proteinExistence type="predicted"/>
<feature type="signal peptide" evidence="2">
    <location>
        <begin position="1"/>
        <end position="18"/>
    </location>
</feature>
<feature type="region of interest" description="Disordered" evidence="1">
    <location>
        <begin position="128"/>
        <end position="147"/>
    </location>
</feature>
<dbReference type="RefSeq" id="XP_022301459.1">
    <property type="nucleotide sequence ID" value="XM_022445751.1"/>
</dbReference>
<dbReference type="PROSITE" id="PS50060">
    <property type="entry name" value="MAM_2"/>
    <property type="match status" value="1"/>
</dbReference>
<dbReference type="GeneID" id="111109575"/>
<evidence type="ECO:0000259" key="3">
    <source>
        <dbReference type="PROSITE" id="PS50060"/>
    </source>
</evidence>
<dbReference type="PANTHER" id="PTHR23282">
    <property type="entry name" value="APICAL ENDOSOMAL GLYCOPROTEIN PRECURSOR"/>
    <property type="match status" value="1"/>
</dbReference>
<reference evidence="5" key="1">
    <citation type="submission" date="2025-08" db="UniProtKB">
        <authorList>
            <consortium name="RefSeq"/>
        </authorList>
    </citation>
    <scope>IDENTIFICATION</scope>
    <source>
        <tissue evidence="5">Whole sample</tissue>
    </source>
</reference>
<evidence type="ECO:0000256" key="1">
    <source>
        <dbReference type="SAM" id="MobiDB-lite"/>
    </source>
</evidence>
<dbReference type="PANTHER" id="PTHR23282:SF101">
    <property type="entry name" value="MAM DOMAIN-CONTAINING PROTEIN"/>
    <property type="match status" value="1"/>
</dbReference>
<feature type="chain" id="PRO_5034297996" evidence="2">
    <location>
        <begin position="19"/>
        <end position="272"/>
    </location>
</feature>
<dbReference type="InterPro" id="IPR051560">
    <property type="entry name" value="MAM_domain-containing"/>
</dbReference>
<gene>
    <name evidence="5" type="primary">LOC111109575</name>
</gene>
<dbReference type="AlphaFoldDB" id="A0A8B8BF96"/>
<dbReference type="Pfam" id="PF00629">
    <property type="entry name" value="MAM"/>
    <property type="match status" value="1"/>
</dbReference>
<keyword evidence="2" id="KW-0732">Signal</keyword>
<accession>A0A8B8BF96</accession>
<dbReference type="InterPro" id="IPR000998">
    <property type="entry name" value="MAM_dom"/>
</dbReference>
<dbReference type="GO" id="GO:0016020">
    <property type="term" value="C:membrane"/>
    <property type="evidence" value="ECO:0007669"/>
    <property type="project" value="InterPro"/>
</dbReference>
<name>A0A8B8BF96_CRAVI</name>
<evidence type="ECO:0000256" key="2">
    <source>
        <dbReference type="SAM" id="SignalP"/>
    </source>
</evidence>
<dbReference type="CDD" id="cd06263">
    <property type="entry name" value="MAM"/>
    <property type="match status" value="1"/>
</dbReference>
<dbReference type="SMART" id="SM00137">
    <property type="entry name" value="MAM"/>
    <property type="match status" value="1"/>
</dbReference>
<dbReference type="SUPFAM" id="SSF49899">
    <property type="entry name" value="Concanavalin A-like lectins/glucanases"/>
    <property type="match status" value="1"/>
</dbReference>
<dbReference type="KEGG" id="cvn:111109575"/>
<keyword evidence="4" id="KW-1185">Reference proteome</keyword>
<feature type="domain" description="MAM" evidence="3">
    <location>
        <begin position="115"/>
        <end position="272"/>
    </location>
</feature>
<evidence type="ECO:0000313" key="5">
    <source>
        <dbReference type="RefSeq" id="XP_022301459.1"/>
    </source>
</evidence>
<evidence type="ECO:0000313" key="4">
    <source>
        <dbReference type="Proteomes" id="UP000694844"/>
    </source>
</evidence>
<dbReference type="InterPro" id="IPR013320">
    <property type="entry name" value="ConA-like_dom_sf"/>
</dbReference>